<dbReference type="InterPro" id="IPR036220">
    <property type="entry name" value="UDP-Glc/GDP-Man_DH_C_sf"/>
</dbReference>
<proteinExistence type="inferred from homology"/>
<gene>
    <name evidence="5" type="ORF">CK936_35685</name>
</gene>
<dbReference type="PANTHER" id="PTHR43491">
    <property type="entry name" value="UDP-N-ACETYL-D-MANNOSAMINE DEHYDROGENASE"/>
    <property type="match status" value="1"/>
</dbReference>
<dbReference type="InterPro" id="IPR014027">
    <property type="entry name" value="UDP-Glc/GDP-Man_DH_C"/>
</dbReference>
<dbReference type="Pfam" id="PF03720">
    <property type="entry name" value="UDPG_MGDP_dh_C"/>
    <property type="match status" value="1"/>
</dbReference>
<dbReference type="InterPro" id="IPR028359">
    <property type="entry name" value="UDP_ManNAc/GlcNAc_DH"/>
</dbReference>
<evidence type="ECO:0000313" key="5">
    <source>
        <dbReference type="EMBL" id="PAU44295.1"/>
    </source>
</evidence>
<dbReference type="EMBL" id="NSJV01000691">
    <property type="protein sequence ID" value="PAU44295.1"/>
    <property type="molecule type" value="Genomic_DNA"/>
</dbReference>
<reference evidence="5 6" key="1">
    <citation type="submission" date="2017-08" db="EMBL/GenBank/DDBJ databases">
        <title>Genome sequence of Streptomyces albireticuli NRRL B-1670.</title>
        <authorList>
            <person name="Graham D.E."/>
            <person name="Mahan K.M."/>
            <person name="Klingeman D.M."/>
            <person name="Hettich R.L."/>
            <person name="Parry R.J."/>
            <person name="Spain J.C."/>
        </authorList>
    </citation>
    <scope>NUCLEOTIDE SEQUENCE [LARGE SCALE GENOMIC DNA]</scope>
    <source>
        <strain evidence="5 6">NRRL B-1670</strain>
    </source>
</reference>
<dbReference type="PROSITE" id="PS00065">
    <property type="entry name" value="D_2_HYDROXYACID_DH_1"/>
    <property type="match status" value="1"/>
</dbReference>
<evidence type="ECO:0000259" key="4">
    <source>
        <dbReference type="SMART" id="SM00984"/>
    </source>
</evidence>
<sequence length="421" mass="45036">MPADLAVIGLGRLGLPLAQAATAAGIDTIGYDPDPHTVAELRAGRLPSEGAGLTAADIRRMLAAGFRPTTADAELGRVRTAVICVPTRLGEDRALDLGTVAAAAGALARRLRPHTTVLLESAVYPGATEEYLRPLLESGSGLCAGRDFHLAYSPSRVDPGDRQHGYTTIPKVIGGLTPACTEAAATFYGRICEKVVRARGPREAEAVRVLESNYRHVNIALANEMAVFCHDIGVDLWDVVRCAETKPFGFQAFRPGPGVGGHGVPVDPNYLSYKGRSLGYPLRMVELAQEVNGRMPRYVTQRCATLLNEHGKSARGARVLLLGVSYKADTGDQEGSPAREIASRLMELGAQLSYHDPYVAQWNLLGRPVPRADSLYEAAAAADLTVLLQHHRTYDLQGLAVKAQLLLDTRGATPAGMAHRL</sequence>
<dbReference type="GO" id="GO:0016616">
    <property type="term" value="F:oxidoreductase activity, acting on the CH-OH group of donors, NAD or NADP as acceptor"/>
    <property type="evidence" value="ECO:0007669"/>
    <property type="project" value="InterPro"/>
</dbReference>
<dbReference type="SUPFAM" id="SSF52413">
    <property type="entry name" value="UDP-glucose/GDP-mannose dehydrogenase C-terminal domain"/>
    <property type="match status" value="1"/>
</dbReference>
<dbReference type="InterPro" id="IPR001732">
    <property type="entry name" value="UDP-Glc/GDP-Man_DH_N"/>
</dbReference>
<dbReference type="Pfam" id="PF03721">
    <property type="entry name" value="UDPG_MGDP_dh_N"/>
    <property type="match status" value="1"/>
</dbReference>
<dbReference type="InterPro" id="IPR036291">
    <property type="entry name" value="NAD(P)-bd_dom_sf"/>
</dbReference>
<dbReference type="SMART" id="SM00984">
    <property type="entry name" value="UDPG_MGDP_dh_C"/>
    <property type="match status" value="1"/>
</dbReference>
<comment type="caution">
    <text evidence="5">The sequence shown here is derived from an EMBL/GenBank/DDBJ whole genome shotgun (WGS) entry which is preliminary data.</text>
</comment>
<name>A0A2A2CYH4_9ACTN</name>
<evidence type="ECO:0000313" key="6">
    <source>
        <dbReference type="Proteomes" id="UP000218944"/>
    </source>
</evidence>
<evidence type="ECO:0000256" key="1">
    <source>
        <dbReference type="ARBA" id="ARBA00023002"/>
    </source>
</evidence>
<accession>A0A2A2CYH4</accession>
<feature type="domain" description="UDP-glucose/GDP-mannose dehydrogenase C-terminal" evidence="4">
    <location>
        <begin position="320"/>
        <end position="415"/>
    </location>
</feature>
<dbReference type="PIRSF" id="PIRSF500136">
    <property type="entry name" value="UDP_ManNAc_DH"/>
    <property type="match status" value="1"/>
</dbReference>
<dbReference type="Pfam" id="PF00984">
    <property type="entry name" value="UDPG_MGDP_dh"/>
    <property type="match status" value="1"/>
</dbReference>
<keyword evidence="2" id="KW-0520">NAD</keyword>
<dbReference type="NCBIfam" id="TIGR03026">
    <property type="entry name" value="NDP-sugDHase"/>
    <property type="match status" value="1"/>
</dbReference>
<dbReference type="InterPro" id="IPR017476">
    <property type="entry name" value="UDP-Glc/GDP-Man"/>
</dbReference>
<dbReference type="AlphaFoldDB" id="A0A2A2CYH4"/>
<protein>
    <submittedName>
        <fullName evidence="5">UDP-N-acetyl-D-glucosamine dehydrogenase</fullName>
    </submittedName>
</protein>
<dbReference type="RefSeq" id="WP_095585078.1">
    <property type="nucleotide sequence ID" value="NZ_JAJQQQ010000017.1"/>
</dbReference>
<keyword evidence="6" id="KW-1185">Reference proteome</keyword>
<dbReference type="InterPro" id="IPR008927">
    <property type="entry name" value="6-PGluconate_DH-like_C_sf"/>
</dbReference>
<dbReference type="GO" id="GO:0016628">
    <property type="term" value="F:oxidoreductase activity, acting on the CH-CH group of donors, NAD or NADP as acceptor"/>
    <property type="evidence" value="ECO:0007669"/>
    <property type="project" value="InterPro"/>
</dbReference>
<dbReference type="GO" id="GO:0051287">
    <property type="term" value="F:NAD binding"/>
    <property type="evidence" value="ECO:0007669"/>
    <property type="project" value="InterPro"/>
</dbReference>
<dbReference type="Gene3D" id="3.40.50.720">
    <property type="entry name" value="NAD(P)-binding Rossmann-like Domain"/>
    <property type="match status" value="2"/>
</dbReference>
<evidence type="ECO:0000256" key="3">
    <source>
        <dbReference type="PIRNR" id="PIRNR000124"/>
    </source>
</evidence>
<dbReference type="GO" id="GO:0000271">
    <property type="term" value="P:polysaccharide biosynthetic process"/>
    <property type="evidence" value="ECO:0007669"/>
    <property type="project" value="InterPro"/>
</dbReference>
<dbReference type="SUPFAM" id="SSF51735">
    <property type="entry name" value="NAD(P)-binding Rossmann-fold domains"/>
    <property type="match status" value="1"/>
</dbReference>
<dbReference type="InterPro" id="IPR029752">
    <property type="entry name" value="D-isomer_DH_CS1"/>
</dbReference>
<keyword evidence="1" id="KW-0560">Oxidoreductase</keyword>
<dbReference type="InterPro" id="IPR014026">
    <property type="entry name" value="UDP-Glc/GDP-Man_DH_dimer"/>
</dbReference>
<evidence type="ECO:0000256" key="2">
    <source>
        <dbReference type="ARBA" id="ARBA00023027"/>
    </source>
</evidence>
<dbReference type="Proteomes" id="UP000218944">
    <property type="component" value="Unassembled WGS sequence"/>
</dbReference>
<organism evidence="5 6">
    <name type="scientific">Streptomyces albireticuli</name>
    <dbReference type="NCBI Taxonomy" id="1940"/>
    <lineage>
        <taxon>Bacteria</taxon>
        <taxon>Bacillati</taxon>
        <taxon>Actinomycetota</taxon>
        <taxon>Actinomycetes</taxon>
        <taxon>Kitasatosporales</taxon>
        <taxon>Streptomycetaceae</taxon>
        <taxon>Streptomyces</taxon>
    </lineage>
</organism>
<dbReference type="PANTHER" id="PTHR43491:SF1">
    <property type="entry name" value="UDP-N-ACETYL-D-MANNOSAMINE DEHYDROGENASE"/>
    <property type="match status" value="1"/>
</dbReference>
<comment type="similarity">
    <text evidence="3">Belongs to the UDP-glucose/GDP-mannose dehydrogenase family.</text>
</comment>
<dbReference type="PIRSF" id="PIRSF000124">
    <property type="entry name" value="UDPglc_GDPman_dh"/>
    <property type="match status" value="1"/>
</dbReference>
<dbReference type="SUPFAM" id="SSF48179">
    <property type="entry name" value="6-phosphogluconate dehydrogenase C-terminal domain-like"/>
    <property type="match status" value="1"/>
</dbReference>